<dbReference type="Gene3D" id="3.30.40.10">
    <property type="entry name" value="Zinc/RING finger domain, C3HC4 (zinc finger)"/>
    <property type="match status" value="1"/>
</dbReference>
<dbReference type="InterPro" id="IPR001841">
    <property type="entry name" value="Znf_RING"/>
</dbReference>
<keyword evidence="1" id="KW-0863">Zinc-finger</keyword>
<keyword evidence="5" id="KW-1185">Reference proteome</keyword>
<evidence type="ECO:0000313" key="4">
    <source>
        <dbReference type="EMBL" id="KDP30444.1"/>
    </source>
</evidence>
<dbReference type="Pfam" id="PF13639">
    <property type="entry name" value="zf-RING_2"/>
    <property type="match status" value="1"/>
</dbReference>
<dbReference type="InterPro" id="IPR013083">
    <property type="entry name" value="Znf_RING/FYVE/PHD"/>
</dbReference>
<dbReference type="EMBL" id="KK914682">
    <property type="protein sequence ID" value="KDP30444.1"/>
    <property type="molecule type" value="Genomic_DNA"/>
</dbReference>
<dbReference type="GO" id="GO:0008270">
    <property type="term" value="F:zinc ion binding"/>
    <property type="evidence" value="ECO:0007669"/>
    <property type="project" value="UniProtKB-KW"/>
</dbReference>
<keyword evidence="1" id="KW-0479">Metal-binding</keyword>
<name>A0A067KF09_JATCU</name>
<dbReference type="AlphaFoldDB" id="A0A067KF09"/>
<evidence type="ECO:0000256" key="2">
    <source>
        <dbReference type="SAM" id="MobiDB-lite"/>
    </source>
</evidence>
<evidence type="ECO:0000256" key="1">
    <source>
        <dbReference type="PROSITE-ProRule" id="PRU00175"/>
    </source>
</evidence>
<dbReference type="SUPFAM" id="SSF57850">
    <property type="entry name" value="RING/U-box"/>
    <property type="match status" value="1"/>
</dbReference>
<proteinExistence type="predicted"/>
<organism evidence="4 5">
    <name type="scientific">Jatropha curcas</name>
    <name type="common">Barbados nut</name>
    <dbReference type="NCBI Taxonomy" id="180498"/>
    <lineage>
        <taxon>Eukaryota</taxon>
        <taxon>Viridiplantae</taxon>
        <taxon>Streptophyta</taxon>
        <taxon>Embryophyta</taxon>
        <taxon>Tracheophyta</taxon>
        <taxon>Spermatophyta</taxon>
        <taxon>Magnoliopsida</taxon>
        <taxon>eudicotyledons</taxon>
        <taxon>Gunneridae</taxon>
        <taxon>Pentapetalae</taxon>
        <taxon>rosids</taxon>
        <taxon>fabids</taxon>
        <taxon>Malpighiales</taxon>
        <taxon>Euphorbiaceae</taxon>
        <taxon>Crotonoideae</taxon>
        <taxon>Jatropheae</taxon>
        <taxon>Jatropha</taxon>
    </lineage>
</organism>
<evidence type="ECO:0000313" key="5">
    <source>
        <dbReference type="Proteomes" id="UP000027138"/>
    </source>
</evidence>
<evidence type="ECO:0000259" key="3">
    <source>
        <dbReference type="PROSITE" id="PS50089"/>
    </source>
</evidence>
<dbReference type="CDD" id="cd16448">
    <property type="entry name" value="RING-H2"/>
    <property type="match status" value="1"/>
</dbReference>
<gene>
    <name evidence="4" type="ORF">JCGZ_16683</name>
</gene>
<sequence length="117" mass="13115">MAGKSPVRLNEEDLRKFNEFNQTASEDVRRLLGESSSCCICLELFSVGQTVHYILPCKHFLHSTCGVEYFKTEMESKCPYCQQVIGDVSEMDIEPCDAPVPKNTENNPPGNPPTQSQ</sequence>
<accession>A0A067KF09</accession>
<reference evidence="4 5" key="1">
    <citation type="journal article" date="2014" name="PLoS ONE">
        <title>Global Analysis of Gene Expression Profiles in Physic Nut (Jatropha curcas L.) Seedlings Exposed to Salt Stress.</title>
        <authorList>
            <person name="Zhang L."/>
            <person name="Zhang C."/>
            <person name="Wu P."/>
            <person name="Chen Y."/>
            <person name="Li M."/>
            <person name="Jiang H."/>
            <person name="Wu G."/>
        </authorList>
    </citation>
    <scope>NUCLEOTIDE SEQUENCE [LARGE SCALE GENOMIC DNA]</scope>
    <source>
        <strain evidence="5">cv. GZQX0401</strain>
        <tissue evidence="4">Young leaves</tissue>
    </source>
</reference>
<dbReference type="PROSITE" id="PS50089">
    <property type="entry name" value="ZF_RING_2"/>
    <property type="match status" value="1"/>
</dbReference>
<protein>
    <recommendedName>
        <fullName evidence="3">RING-type domain-containing protein</fullName>
    </recommendedName>
</protein>
<dbReference type="OrthoDB" id="8062037at2759"/>
<dbReference type="Proteomes" id="UP000027138">
    <property type="component" value="Unassembled WGS sequence"/>
</dbReference>
<keyword evidence="1" id="KW-0862">Zinc</keyword>
<feature type="domain" description="RING-type" evidence="3">
    <location>
        <begin position="38"/>
        <end position="82"/>
    </location>
</feature>
<feature type="region of interest" description="Disordered" evidence="2">
    <location>
        <begin position="93"/>
        <end position="117"/>
    </location>
</feature>